<dbReference type="Gene3D" id="3.40.50.2300">
    <property type="match status" value="2"/>
</dbReference>
<dbReference type="SUPFAM" id="SSF53822">
    <property type="entry name" value="Periplasmic binding protein-like I"/>
    <property type="match status" value="1"/>
</dbReference>
<evidence type="ECO:0000256" key="1">
    <source>
        <dbReference type="ARBA" id="ARBA00022491"/>
    </source>
</evidence>
<dbReference type="InterPro" id="IPR010982">
    <property type="entry name" value="Lambda_DNA-bd_dom_sf"/>
</dbReference>
<dbReference type="InterPro" id="IPR028082">
    <property type="entry name" value="Peripla_BP_I"/>
</dbReference>
<keyword evidence="1" id="KW-0678">Repressor</keyword>
<accession>A0ABU9DHM3</accession>
<comment type="caution">
    <text evidence="6">The sequence shown here is derived from an EMBL/GenBank/DDBJ whole genome shotgun (WGS) entry which is preliminary data.</text>
</comment>
<dbReference type="PROSITE" id="PS50932">
    <property type="entry name" value="HTH_LACI_2"/>
    <property type="match status" value="1"/>
</dbReference>
<organism evidence="6 7">
    <name type="scientific">Paenibacillus filicis</name>
    <dbReference type="NCBI Taxonomy" id="669464"/>
    <lineage>
        <taxon>Bacteria</taxon>
        <taxon>Bacillati</taxon>
        <taxon>Bacillota</taxon>
        <taxon>Bacilli</taxon>
        <taxon>Bacillales</taxon>
        <taxon>Paenibacillaceae</taxon>
        <taxon>Paenibacillus</taxon>
    </lineage>
</organism>
<dbReference type="InterPro" id="IPR000843">
    <property type="entry name" value="HTH_LacI"/>
</dbReference>
<dbReference type="SUPFAM" id="SSF47413">
    <property type="entry name" value="lambda repressor-like DNA-binding domains"/>
    <property type="match status" value="1"/>
</dbReference>
<gene>
    <name evidence="6" type="ORF">WMW72_10435</name>
</gene>
<dbReference type="Pfam" id="PF13377">
    <property type="entry name" value="Peripla_BP_3"/>
    <property type="match status" value="1"/>
</dbReference>
<evidence type="ECO:0000259" key="5">
    <source>
        <dbReference type="PROSITE" id="PS50932"/>
    </source>
</evidence>
<dbReference type="PANTHER" id="PTHR30146">
    <property type="entry name" value="LACI-RELATED TRANSCRIPTIONAL REPRESSOR"/>
    <property type="match status" value="1"/>
</dbReference>
<dbReference type="PANTHER" id="PTHR30146:SF148">
    <property type="entry name" value="HTH-TYPE TRANSCRIPTIONAL REPRESSOR PURR-RELATED"/>
    <property type="match status" value="1"/>
</dbReference>
<keyword evidence="2" id="KW-0805">Transcription regulation</keyword>
<keyword evidence="4" id="KW-0804">Transcription</keyword>
<protein>
    <submittedName>
        <fullName evidence="6">LacI family DNA-binding transcriptional regulator</fullName>
    </submittedName>
</protein>
<sequence length="345" mass="39733">MRRKKKVTLQHIADQLGLTIQTVSKALKGKSGMSEETRSEIVKTAQQLGYLTHDQQRTLVYDRIAAYPLVKRRFVLLQNEQSLNFNRLLLAGLHDRFSEFGHWVEPMLIPSNLTPQSYPQWLENSGILFAEGVFLAPRLSHDGIEELLLQVPVPRILLNFPPPESRVDSVIWDVYEAVYQSVRYFKRMGHSRIMYVGDTVTQRGFRLRWQAFQEAMLEVNDQVDPSQHVLNPYEVNRSSWVQHFIAKYTIWKPTAILCSIDEQVAPVYYALQEAGVRVPQDCSLIGILNEQSDQLPSMTRPLLPIKDTGYRAADRMLWRIANPHLPFEHIRIRGEFYAGGSTSSL</sequence>
<evidence type="ECO:0000313" key="6">
    <source>
        <dbReference type="EMBL" id="MEK8128321.1"/>
    </source>
</evidence>
<dbReference type="Proteomes" id="UP001469365">
    <property type="component" value="Unassembled WGS sequence"/>
</dbReference>
<keyword evidence="3 6" id="KW-0238">DNA-binding</keyword>
<evidence type="ECO:0000256" key="4">
    <source>
        <dbReference type="ARBA" id="ARBA00023163"/>
    </source>
</evidence>
<dbReference type="Pfam" id="PF00356">
    <property type="entry name" value="LacI"/>
    <property type="match status" value="1"/>
</dbReference>
<evidence type="ECO:0000256" key="3">
    <source>
        <dbReference type="ARBA" id="ARBA00023125"/>
    </source>
</evidence>
<name>A0ABU9DHM3_9BACL</name>
<dbReference type="GO" id="GO:0003677">
    <property type="term" value="F:DNA binding"/>
    <property type="evidence" value="ECO:0007669"/>
    <property type="project" value="UniProtKB-KW"/>
</dbReference>
<dbReference type="CDD" id="cd01392">
    <property type="entry name" value="HTH_LacI"/>
    <property type="match status" value="1"/>
</dbReference>
<proteinExistence type="predicted"/>
<dbReference type="RefSeq" id="WP_341415388.1">
    <property type="nucleotide sequence ID" value="NZ_JBBPCC010000005.1"/>
</dbReference>
<dbReference type="EMBL" id="JBBPCC010000005">
    <property type="protein sequence ID" value="MEK8128321.1"/>
    <property type="molecule type" value="Genomic_DNA"/>
</dbReference>
<dbReference type="InterPro" id="IPR046335">
    <property type="entry name" value="LacI/GalR-like_sensor"/>
</dbReference>
<dbReference type="SMART" id="SM00354">
    <property type="entry name" value="HTH_LACI"/>
    <property type="match status" value="1"/>
</dbReference>
<keyword evidence="7" id="KW-1185">Reference proteome</keyword>
<feature type="domain" description="HTH lacI-type" evidence="5">
    <location>
        <begin position="7"/>
        <end position="61"/>
    </location>
</feature>
<evidence type="ECO:0000313" key="7">
    <source>
        <dbReference type="Proteomes" id="UP001469365"/>
    </source>
</evidence>
<dbReference type="Gene3D" id="1.10.260.40">
    <property type="entry name" value="lambda repressor-like DNA-binding domains"/>
    <property type="match status" value="1"/>
</dbReference>
<reference evidence="6 7" key="1">
    <citation type="submission" date="2024-04" db="EMBL/GenBank/DDBJ databases">
        <title>draft genome sequnece of Paenibacillus filicis.</title>
        <authorList>
            <person name="Kim D.-U."/>
        </authorList>
    </citation>
    <scope>NUCLEOTIDE SEQUENCE [LARGE SCALE GENOMIC DNA]</scope>
    <source>
        <strain evidence="6 7">KACC14197</strain>
    </source>
</reference>
<evidence type="ECO:0000256" key="2">
    <source>
        <dbReference type="ARBA" id="ARBA00023015"/>
    </source>
</evidence>